<dbReference type="GO" id="GO:0006508">
    <property type="term" value="P:proteolysis"/>
    <property type="evidence" value="ECO:0007669"/>
    <property type="project" value="UniProtKB-KW"/>
</dbReference>
<dbReference type="EC" id="3.4.24.-" evidence="12"/>
<comment type="subcellular location">
    <subcellularLocation>
        <location evidence="1 12">Cell membrane</location>
        <topology evidence="1 12">Multi-pass membrane protein</topology>
    </subcellularLocation>
</comment>
<evidence type="ECO:0000256" key="11">
    <source>
        <dbReference type="ARBA" id="ARBA00023136"/>
    </source>
</evidence>
<evidence type="ECO:0000256" key="7">
    <source>
        <dbReference type="ARBA" id="ARBA00022801"/>
    </source>
</evidence>
<feature type="active site" evidence="12">
    <location>
        <position position="128"/>
    </location>
</feature>
<dbReference type="PANTHER" id="PTHR43221:SF1">
    <property type="entry name" value="PROTEASE HTPX"/>
    <property type="match status" value="1"/>
</dbReference>
<dbReference type="InterPro" id="IPR050083">
    <property type="entry name" value="HtpX_protease"/>
</dbReference>
<dbReference type="RefSeq" id="WP_082351350.1">
    <property type="nucleotide sequence ID" value="NZ_CP010802.1"/>
</dbReference>
<keyword evidence="5 12" id="KW-0812">Transmembrane</keyword>
<dbReference type="OrthoDB" id="15218at2"/>
<evidence type="ECO:0000313" key="15">
    <source>
        <dbReference type="Proteomes" id="UP000057158"/>
    </source>
</evidence>
<evidence type="ECO:0000256" key="6">
    <source>
        <dbReference type="ARBA" id="ARBA00022723"/>
    </source>
</evidence>
<evidence type="ECO:0000256" key="10">
    <source>
        <dbReference type="ARBA" id="ARBA00023049"/>
    </source>
</evidence>
<keyword evidence="10 12" id="KW-0482">Metalloprotease</keyword>
<organism evidence="14 15">
    <name type="scientific">Desulfuromonas soudanensis</name>
    <dbReference type="NCBI Taxonomy" id="1603606"/>
    <lineage>
        <taxon>Bacteria</taxon>
        <taxon>Pseudomonadati</taxon>
        <taxon>Thermodesulfobacteriota</taxon>
        <taxon>Desulfuromonadia</taxon>
        <taxon>Desulfuromonadales</taxon>
        <taxon>Desulfuromonadaceae</taxon>
        <taxon>Desulfuromonas</taxon>
    </lineage>
</organism>
<dbReference type="Pfam" id="PF01435">
    <property type="entry name" value="Peptidase_M48"/>
    <property type="match status" value="1"/>
</dbReference>
<feature type="transmembrane region" description="Helical" evidence="12">
    <location>
        <begin position="30"/>
        <end position="47"/>
    </location>
</feature>
<keyword evidence="15" id="KW-1185">Reference proteome</keyword>
<dbReference type="AlphaFoldDB" id="A0A0M3QGP3"/>
<dbReference type="HAMAP" id="MF_00188">
    <property type="entry name" value="Pept_M48_protease_HtpX"/>
    <property type="match status" value="1"/>
</dbReference>
<evidence type="ECO:0000256" key="1">
    <source>
        <dbReference type="ARBA" id="ARBA00004651"/>
    </source>
</evidence>
<evidence type="ECO:0000256" key="9">
    <source>
        <dbReference type="ARBA" id="ARBA00022989"/>
    </source>
</evidence>
<keyword evidence="7 12" id="KW-0378">Hydrolase</keyword>
<keyword evidence="6 12" id="KW-0479">Metal-binding</keyword>
<dbReference type="Gene3D" id="3.30.2010.10">
    <property type="entry name" value="Metalloproteases ('zincins'), catalytic domain"/>
    <property type="match status" value="1"/>
</dbReference>
<accession>A0A0M3QGP3</accession>
<dbReference type="GO" id="GO:0004222">
    <property type="term" value="F:metalloendopeptidase activity"/>
    <property type="evidence" value="ECO:0007669"/>
    <property type="project" value="UniProtKB-UniRule"/>
</dbReference>
<feature type="domain" description="Peptidase M48" evidence="13">
    <location>
        <begin position="65"/>
        <end position="273"/>
    </location>
</feature>
<feature type="transmembrane region" description="Helical" evidence="12">
    <location>
        <begin position="137"/>
        <end position="155"/>
    </location>
</feature>
<evidence type="ECO:0000256" key="4">
    <source>
        <dbReference type="ARBA" id="ARBA00022670"/>
    </source>
</evidence>
<gene>
    <name evidence="14" type="primary">htpX-2</name>
    <name evidence="12" type="synonym">htpX</name>
    <name evidence="14" type="ORF">DSOUD_3436</name>
</gene>
<evidence type="ECO:0000313" key="14">
    <source>
        <dbReference type="EMBL" id="ALC18153.1"/>
    </source>
</evidence>
<feature type="binding site" evidence="12">
    <location>
        <position position="127"/>
    </location>
    <ligand>
        <name>Zn(2+)</name>
        <dbReference type="ChEBI" id="CHEBI:29105"/>
        <note>catalytic</note>
    </ligand>
</feature>
<dbReference type="KEGG" id="des:DSOUD_3436"/>
<name>A0A0M3QGP3_9BACT</name>
<dbReference type="PATRIC" id="fig|1603606.3.peg.3697"/>
<dbReference type="NCBIfam" id="NF002826">
    <property type="entry name" value="PRK03001.1"/>
    <property type="match status" value="1"/>
</dbReference>
<dbReference type="STRING" id="1603606.DSOUD_3436"/>
<dbReference type="InterPro" id="IPR001915">
    <property type="entry name" value="Peptidase_M48"/>
</dbReference>
<reference evidence="14 15" key="1">
    <citation type="submission" date="2015-07" db="EMBL/GenBank/DDBJ databases">
        <title>Isolation and Genomic Characterization of a Novel Halophilic Metal-Reducing Deltaproteobacterium from the Deep Subsurface.</title>
        <authorList>
            <person name="Badalamenti J.P."/>
            <person name="Summers Z.M."/>
            <person name="Gralnick J.A."/>
            <person name="Bond D.R."/>
        </authorList>
    </citation>
    <scope>NUCLEOTIDE SEQUENCE [LARGE SCALE GENOMIC DNA]</scope>
    <source>
        <strain evidence="14 15">WTL</strain>
    </source>
</reference>
<dbReference type="EMBL" id="CP010802">
    <property type="protein sequence ID" value="ALC18153.1"/>
    <property type="molecule type" value="Genomic_DNA"/>
</dbReference>
<dbReference type="GO" id="GO:0008270">
    <property type="term" value="F:zinc ion binding"/>
    <property type="evidence" value="ECO:0007669"/>
    <property type="project" value="UniProtKB-UniRule"/>
</dbReference>
<keyword evidence="9 12" id="KW-1133">Transmembrane helix</keyword>
<protein>
    <recommendedName>
        <fullName evidence="12">Protease HtpX homolog</fullName>
        <ecNumber evidence="12">3.4.24.-</ecNumber>
    </recommendedName>
</protein>
<keyword evidence="11 12" id="KW-0472">Membrane</keyword>
<evidence type="ECO:0000256" key="12">
    <source>
        <dbReference type="HAMAP-Rule" id="MF_00188"/>
    </source>
</evidence>
<proteinExistence type="inferred from homology"/>
<feature type="binding site" evidence="12">
    <location>
        <position position="131"/>
    </location>
    <ligand>
        <name>Zn(2+)</name>
        <dbReference type="ChEBI" id="CHEBI:29105"/>
        <note>catalytic</note>
    </ligand>
</feature>
<dbReference type="PANTHER" id="PTHR43221">
    <property type="entry name" value="PROTEASE HTPX"/>
    <property type="match status" value="1"/>
</dbReference>
<evidence type="ECO:0000259" key="13">
    <source>
        <dbReference type="Pfam" id="PF01435"/>
    </source>
</evidence>
<evidence type="ECO:0000256" key="2">
    <source>
        <dbReference type="ARBA" id="ARBA00009779"/>
    </source>
</evidence>
<feature type="transmembrane region" description="Helical" evidence="12">
    <location>
        <begin position="175"/>
        <end position="195"/>
    </location>
</feature>
<keyword evidence="3 12" id="KW-1003">Cell membrane</keyword>
<keyword evidence="8 12" id="KW-0862">Zinc</keyword>
<sequence length="277" mass="29857">MNTVRTVMLMTLLTLVLVTAGGALGGQGGALFALILAAAMNLGSYWFSDRVVIAMYRGREVQSGPLYEVVQEICQRGALPMPKVCILPQPTPNAFATGRNPEHAVVAATEGILAILSREELLGVMAHEMSHVKHRDILIGSIAATLAGAISYLAHMAQWAMIFGGGRDDEDSNPLTLILMMILAPIAAMLVQMAISRSREYEADRGGAQLSGSPHHLASALRKLETANSRSPMPRVNEATAHMFIVNPLRGGGFKSLFSTHPPVEERIRRLESMPHS</sequence>
<evidence type="ECO:0000256" key="5">
    <source>
        <dbReference type="ARBA" id="ARBA00022692"/>
    </source>
</evidence>
<comment type="similarity">
    <text evidence="2 12">Belongs to the peptidase M48B family.</text>
</comment>
<dbReference type="Proteomes" id="UP000057158">
    <property type="component" value="Chromosome"/>
</dbReference>
<keyword evidence="14" id="KW-0346">Stress response</keyword>
<dbReference type="CDD" id="cd07336">
    <property type="entry name" value="M48B_HtpX_like"/>
    <property type="match status" value="1"/>
</dbReference>
<dbReference type="InterPro" id="IPR022919">
    <property type="entry name" value="Pept_M48_protease_HtpX"/>
</dbReference>
<evidence type="ECO:0000256" key="3">
    <source>
        <dbReference type="ARBA" id="ARBA00022475"/>
    </source>
</evidence>
<feature type="binding site" evidence="12">
    <location>
        <position position="200"/>
    </location>
    <ligand>
        <name>Zn(2+)</name>
        <dbReference type="ChEBI" id="CHEBI:29105"/>
        <note>catalytic</note>
    </ligand>
</feature>
<comment type="cofactor">
    <cofactor evidence="12">
        <name>Zn(2+)</name>
        <dbReference type="ChEBI" id="CHEBI:29105"/>
    </cofactor>
    <text evidence="12">Binds 1 zinc ion per subunit.</text>
</comment>
<evidence type="ECO:0000256" key="8">
    <source>
        <dbReference type="ARBA" id="ARBA00022833"/>
    </source>
</evidence>
<dbReference type="GO" id="GO:0005886">
    <property type="term" value="C:plasma membrane"/>
    <property type="evidence" value="ECO:0007669"/>
    <property type="project" value="UniProtKB-SubCell"/>
</dbReference>
<keyword evidence="4 12" id="KW-0645">Protease</keyword>